<proteinExistence type="predicted"/>
<gene>
    <name evidence="6" type="ORF">CSKR_101869</name>
</gene>
<feature type="binding site" evidence="3">
    <location>
        <position position="239"/>
    </location>
    <ligand>
        <name>substrate</name>
    </ligand>
</feature>
<feature type="chain" id="PRO_5035778559" evidence="5">
    <location>
        <begin position="21"/>
        <end position="334"/>
    </location>
</feature>
<feature type="active site" description="Proton donor" evidence="2">
    <location>
        <position position="52"/>
    </location>
</feature>
<keyword evidence="1" id="KW-0378">Hydrolase</keyword>
<dbReference type="NCBIfam" id="TIGR01452">
    <property type="entry name" value="PGP_euk"/>
    <property type="match status" value="1"/>
</dbReference>
<dbReference type="Pfam" id="PF13242">
    <property type="entry name" value="Hydrolase_like"/>
    <property type="match status" value="1"/>
</dbReference>
<dbReference type="OrthoDB" id="413953at2759"/>
<keyword evidence="7" id="KW-1185">Reference proteome</keyword>
<dbReference type="InterPro" id="IPR006357">
    <property type="entry name" value="HAD-SF_hydro_IIA"/>
</dbReference>
<dbReference type="InterPro" id="IPR036412">
    <property type="entry name" value="HAD-like_sf"/>
</dbReference>
<evidence type="ECO:0000256" key="3">
    <source>
        <dbReference type="PIRSR" id="PIRSR000915-2"/>
    </source>
</evidence>
<reference evidence="6 7" key="2">
    <citation type="journal article" date="2021" name="Genomics">
        <title>High-quality reference genome for Clonorchis sinensis.</title>
        <authorList>
            <person name="Young N.D."/>
            <person name="Stroehlein A.J."/>
            <person name="Kinkar L."/>
            <person name="Wang T."/>
            <person name="Sohn W.M."/>
            <person name="Chang B.C.H."/>
            <person name="Kaur P."/>
            <person name="Weisz D."/>
            <person name="Dudchenko O."/>
            <person name="Aiden E.L."/>
            <person name="Korhonen P.K."/>
            <person name="Gasser R.B."/>
        </authorList>
    </citation>
    <scope>NUCLEOTIDE SEQUENCE [LARGE SCALE GENOMIC DNA]</scope>
    <source>
        <strain evidence="6">Cs-k2</strain>
    </source>
</reference>
<dbReference type="PIRSF" id="PIRSF000915">
    <property type="entry name" value="PGP-type_phosphatase"/>
    <property type="match status" value="1"/>
</dbReference>
<protein>
    <submittedName>
        <fullName evidence="6">Glycerol-3-phosphate phosphatase, variant 2</fullName>
    </submittedName>
</protein>
<dbReference type="Pfam" id="PF13344">
    <property type="entry name" value="Hydrolase_6"/>
    <property type="match status" value="1"/>
</dbReference>
<evidence type="ECO:0000256" key="2">
    <source>
        <dbReference type="PIRSR" id="PIRSR000915-1"/>
    </source>
</evidence>
<feature type="signal peptide" evidence="5">
    <location>
        <begin position="1"/>
        <end position="20"/>
    </location>
</feature>
<keyword evidence="4" id="KW-0479">Metal-binding</keyword>
<dbReference type="InterPro" id="IPR023214">
    <property type="entry name" value="HAD_sf"/>
</dbReference>
<dbReference type="EMBL" id="NIRI02000056">
    <property type="protein sequence ID" value="KAG5444457.1"/>
    <property type="molecule type" value="Genomic_DNA"/>
</dbReference>
<comment type="caution">
    <text evidence="6">The sequence shown here is derived from an EMBL/GenBank/DDBJ whole genome shotgun (WGS) entry which is preliminary data.</text>
</comment>
<dbReference type="Gene3D" id="3.40.50.1000">
    <property type="entry name" value="HAD superfamily/HAD-like"/>
    <property type="match status" value="2"/>
</dbReference>
<comment type="cofactor">
    <cofactor evidence="4">
        <name>Mg(2+)</name>
        <dbReference type="ChEBI" id="CHEBI:18420"/>
    </cofactor>
    <text evidence="4">Divalent metal ions. Mg(2+) is the most effective.</text>
</comment>
<organism evidence="6 7">
    <name type="scientific">Clonorchis sinensis</name>
    <name type="common">Chinese liver fluke</name>
    <dbReference type="NCBI Taxonomy" id="79923"/>
    <lineage>
        <taxon>Eukaryota</taxon>
        <taxon>Metazoa</taxon>
        <taxon>Spiralia</taxon>
        <taxon>Lophotrochozoa</taxon>
        <taxon>Platyhelminthes</taxon>
        <taxon>Trematoda</taxon>
        <taxon>Digenea</taxon>
        <taxon>Opisthorchiida</taxon>
        <taxon>Opisthorchiata</taxon>
        <taxon>Opisthorchiidae</taxon>
        <taxon>Clonorchis</taxon>
    </lineage>
</organism>
<dbReference type="GO" id="GO:0046872">
    <property type="term" value="F:metal ion binding"/>
    <property type="evidence" value="ECO:0007669"/>
    <property type="project" value="UniProtKB-KW"/>
</dbReference>
<name>A0A8T1M4Y4_CLOSI</name>
<dbReference type="AlphaFoldDB" id="A0A8T1M4Y4"/>
<evidence type="ECO:0000256" key="5">
    <source>
        <dbReference type="SAM" id="SignalP"/>
    </source>
</evidence>
<keyword evidence="4" id="KW-0460">Magnesium</keyword>
<evidence type="ECO:0000313" key="6">
    <source>
        <dbReference type="EMBL" id="KAG5444457.1"/>
    </source>
</evidence>
<feature type="binding site" evidence="4">
    <location>
        <position position="52"/>
    </location>
    <ligand>
        <name>Mg(2+)</name>
        <dbReference type="ChEBI" id="CHEBI:18420"/>
    </ligand>
</feature>
<sequence>MCVATRFVVLLFFNFQVGGSLSTCSQLPMKTKRVSSAGEVLRQCSTYLFDCDGVLWNSKGVIPGAIALLDRLFELKRNVFLITNNSTKSVEQYSEKCRTLGLPVSAKNIICSANVAANYLKCQGNFGPIYVVGQSGIGLELDKCGIAHFGIGPDQGPDNDVFRDIHLKPNTTGVLIGFDEYFNYRKLIKATSYVCRGLPFFATNEDAQLPEGDTILPGTGSILASVKYAAGKEPIVMGKPHQPIFDVLRNQHNIDPDQTLMIGDRLDTDIAFGNRFGMYTACVLTGVTDSELLNKVKTDPGRILHRPTCTFESVQQILEKLNEVENQGASHPMG</sequence>
<feature type="binding site" evidence="4">
    <location>
        <position position="50"/>
    </location>
    <ligand>
        <name>Mg(2+)</name>
        <dbReference type="ChEBI" id="CHEBI:18420"/>
    </ligand>
</feature>
<dbReference type="Proteomes" id="UP000286415">
    <property type="component" value="Unassembled WGS sequence"/>
</dbReference>
<reference evidence="6 7" key="1">
    <citation type="journal article" date="2018" name="Biotechnol. Adv.">
        <title>Improved genomic resources and new bioinformatic workflow for the carcinogenic parasite Clonorchis sinensis: Biotechnological implications.</title>
        <authorList>
            <person name="Wang D."/>
            <person name="Korhonen P.K."/>
            <person name="Gasser R.B."/>
            <person name="Young N.D."/>
        </authorList>
    </citation>
    <scope>NUCLEOTIDE SEQUENCE [LARGE SCALE GENOMIC DNA]</scope>
    <source>
        <strain evidence="6">Cs-k2</strain>
    </source>
</reference>
<keyword evidence="5" id="KW-0732">Signal</keyword>
<dbReference type="PANTHER" id="PTHR19288:SF93">
    <property type="entry name" value="FI11325P-RELATED"/>
    <property type="match status" value="1"/>
</dbReference>
<evidence type="ECO:0000313" key="7">
    <source>
        <dbReference type="Proteomes" id="UP000286415"/>
    </source>
</evidence>
<dbReference type="PANTHER" id="PTHR19288">
    <property type="entry name" value="4-NITROPHENYLPHOSPHATASE-RELATED"/>
    <property type="match status" value="1"/>
</dbReference>
<dbReference type="SUPFAM" id="SSF56784">
    <property type="entry name" value="HAD-like"/>
    <property type="match status" value="1"/>
</dbReference>
<dbReference type="InterPro" id="IPR006349">
    <property type="entry name" value="PGP_euk"/>
</dbReference>
<dbReference type="GO" id="GO:0005737">
    <property type="term" value="C:cytoplasm"/>
    <property type="evidence" value="ECO:0007669"/>
    <property type="project" value="TreeGrafter"/>
</dbReference>
<accession>A0A8T1M4Y4</accession>
<feature type="binding site" evidence="4">
    <location>
        <position position="264"/>
    </location>
    <ligand>
        <name>Mg(2+)</name>
        <dbReference type="ChEBI" id="CHEBI:18420"/>
    </ligand>
</feature>
<evidence type="ECO:0000256" key="1">
    <source>
        <dbReference type="ARBA" id="ARBA00022801"/>
    </source>
</evidence>
<feature type="active site" description="Nucleophile" evidence="2">
    <location>
        <position position="50"/>
    </location>
</feature>
<evidence type="ECO:0000256" key="4">
    <source>
        <dbReference type="PIRSR" id="PIRSR000915-3"/>
    </source>
</evidence>
<dbReference type="GO" id="GO:0016791">
    <property type="term" value="F:phosphatase activity"/>
    <property type="evidence" value="ECO:0007669"/>
    <property type="project" value="InterPro"/>
</dbReference>
<dbReference type="NCBIfam" id="TIGR01460">
    <property type="entry name" value="HAD-SF-IIA"/>
    <property type="match status" value="1"/>
</dbReference>